<sequence>MQIHFASSKWNGYSSKPTESWIWACATVKRNGSCLCRVLLLRPGRMGMLLRGVWLKLLKFVMGQYVGYLKFLGRVVHCRRSSLIL</sequence>
<name>A0AAD5F5L2_PRUDU</name>
<accession>A0AAD5F5L2</accession>
<evidence type="ECO:0000313" key="2">
    <source>
        <dbReference type="Proteomes" id="UP001054821"/>
    </source>
</evidence>
<dbReference type="EMBL" id="JAJFAZ020000001">
    <property type="protein sequence ID" value="KAI5353930.1"/>
    <property type="molecule type" value="Genomic_DNA"/>
</dbReference>
<comment type="caution">
    <text evidence="1">The sequence shown here is derived from an EMBL/GenBank/DDBJ whole genome shotgun (WGS) entry which is preliminary data.</text>
</comment>
<reference evidence="1 2" key="1">
    <citation type="journal article" date="2022" name="G3 (Bethesda)">
        <title>Whole-genome sequence and methylome profiling of the almond [Prunus dulcis (Mill.) D.A. Webb] cultivar 'Nonpareil'.</title>
        <authorList>
            <person name="D'Amico-Willman K.M."/>
            <person name="Ouma W.Z."/>
            <person name="Meulia T."/>
            <person name="Sideli G.M."/>
            <person name="Gradziel T.M."/>
            <person name="Fresnedo-Ramirez J."/>
        </authorList>
    </citation>
    <scope>NUCLEOTIDE SEQUENCE [LARGE SCALE GENOMIC DNA]</scope>
    <source>
        <strain evidence="1">Clone GOH B32 T37-40</strain>
    </source>
</reference>
<evidence type="ECO:0000313" key="1">
    <source>
        <dbReference type="EMBL" id="KAI5353930.1"/>
    </source>
</evidence>
<dbReference type="Proteomes" id="UP001054821">
    <property type="component" value="Chromosome 1"/>
</dbReference>
<dbReference type="AlphaFoldDB" id="A0AAD5F5L2"/>
<proteinExistence type="predicted"/>
<organism evidence="1 2">
    <name type="scientific">Prunus dulcis</name>
    <name type="common">Almond</name>
    <name type="synonym">Amygdalus dulcis</name>
    <dbReference type="NCBI Taxonomy" id="3755"/>
    <lineage>
        <taxon>Eukaryota</taxon>
        <taxon>Viridiplantae</taxon>
        <taxon>Streptophyta</taxon>
        <taxon>Embryophyta</taxon>
        <taxon>Tracheophyta</taxon>
        <taxon>Spermatophyta</taxon>
        <taxon>Magnoliopsida</taxon>
        <taxon>eudicotyledons</taxon>
        <taxon>Gunneridae</taxon>
        <taxon>Pentapetalae</taxon>
        <taxon>rosids</taxon>
        <taxon>fabids</taxon>
        <taxon>Rosales</taxon>
        <taxon>Rosaceae</taxon>
        <taxon>Amygdaloideae</taxon>
        <taxon>Amygdaleae</taxon>
        <taxon>Prunus</taxon>
    </lineage>
</organism>
<gene>
    <name evidence="1" type="ORF">L3X38_006824</name>
</gene>
<protein>
    <submittedName>
        <fullName evidence="1">Uncharacterized protein</fullName>
    </submittedName>
</protein>
<keyword evidence="2" id="KW-1185">Reference proteome</keyword>